<evidence type="ECO:0008006" key="3">
    <source>
        <dbReference type="Google" id="ProtNLM"/>
    </source>
</evidence>
<evidence type="ECO:0000313" key="2">
    <source>
        <dbReference type="Proteomes" id="UP000001304"/>
    </source>
</evidence>
<proteinExistence type="predicted"/>
<dbReference type="KEGG" id="iag:Igag_1012"/>
<reference evidence="1 2" key="1">
    <citation type="journal article" date="2010" name="Stand. Genomic Sci.">
        <title>Complete genome sequence of Ignisphaera aggregans type strain (AQ1.S1).</title>
        <authorList>
            <person name="Goker M."/>
            <person name="Held B."/>
            <person name="Lapidus A."/>
            <person name="Nolan M."/>
            <person name="Spring S."/>
            <person name="Yasawong M."/>
            <person name="Lucas S."/>
            <person name="Glavina Del Rio T."/>
            <person name="Tice H."/>
            <person name="Cheng J.F."/>
            <person name="Goodwin L."/>
            <person name="Tapia R."/>
            <person name="Pitluck S."/>
            <person name="Liolios K."/>
            <person name="Ivanova N."/>
            <person name="Mavromatis K."/>
            <person name="Mikhailova N."/>
            <person name="Pati A."/>
            <person name="Chen A."/>
            <person name="Palaniappan K."/>
            <person name="Brambilla E."/>
            <person name="Land M."/>
            <person name="Hauser L."/>
            <person name="Chang Y.J."/>
            <person name="Jeffries C.D."/>
            <person name="Brettin T."/>
            <person name="Detter J.C."/>
            <person name="Han C."/>
            <person name="Rohde M."/>
            <person name="Sikorski J."/>
            <person name="Woyke T."/>
            <person name="Bristow J."/>
            <person name="Eisen J.A."/>
            <person name="Markowitz V."/>
            <person name="Hugenholtz P."/>
            <person name="Kyrpides N.C."/>
            <person name="Klenk H.P."/>
        </authorList>
    </citation>
    <scope>NUCLEOTIDE SEQUENCE [LARGE SCALE GENOMIC DNA]</scope>
    <source>
        <strain evidence="2">DSM 17230 / JCM 13409 / AQ1.S1</strain>
    </source>
</reference>
<sequence>MKQIAVAGYSGDIDISHRRSVERFIELIKNMCSKNIVLLLGGYWGVMKIVVDKAVELGLPVVLFLPIEEEDVRVPENVIVIKSGLSYRLRSVAMVRSANAVVVLGGASGTIQEAVTAYTEGKPVFVLKTGLDSDKLQYLSPYIDNRLLSKIEIFENVEDLVQNLCKTLSD</sequence>
<keyword evidence="2" id="KW-1185">Reference proteome</keyword>
<dbReference type="Pfam" id="PF18306">
    <property type="entry name" value="LDcluster4"/>
    <property type="match status" value="1"/>
</dbReference>
<dbReference type="BioCyc" id="IAGG583356:GHAH-994-MONOMER"/>
<accession>E0SNN0</accession>
<dbReference type="HOGENOM" id="CLU_107614_0_1_2"/>
<dbReference type="Proteomes" id="UP000001304">
    <property type="component" value="Chromosome"/>
</dbReference>
<dbReference type="InterPro" id="IPR041164">
    <property type="entry name" value="LDcluster4"/>
</dbReference>
<gene>
    <name evidence="1" type="ordered locus">Igag_1012</name>
</gene>
<dbReference type="AlphaFoldDB" id="E0SNN0"/>
<evidence type="ECO:0000313" key="1">
    <source>
        <dbReference type="EMBL" id="ADM27826.1"/>
    </source>
</evidence>
<dbReference type="SUPFAM" id="SSF102405">
    <property type="entry name" value="MCP/YpsA-like"/>
    <property type="match status" value="1"/>
</dbReference>
<protein>
    <recommendedName>
        <fullName evidence="3">LOG family protein</fullName>
    </recommendedName>
</protein>
<organism evidence="1 2">
    <name type="scientific">Ignisphaera aggregans (strain DSM 17230 / JCM 13409 / AQ1.S1)</name>
    <dbReference type="NCBI Taxonomy" id="583356"/>
    <lineage>
        <taxon>Archaea</taxon>
        <taxon>Thermoproteota</taxon>
        <taxon>Thermoprotei</taxon>
        <taxon>Desulfurococcales</taxon>
        <taxon>Desulfurococcaceae</taxon>
        <taxon>Ignisphaera</taxon>
    </lineage>
</organism>
<dbReference type="Gene3D" id="3.40.50.450">
    <property type="match status" value="1"/>
</dbReference>
<dbReference type="STRING" id="583356.Igag_1012"/>
<name>E0SNN0_IGNAA</name>
<dbReference type="EMBL" id="CP002098">
    <property type="protein sequence ID" value="ADM27826.1"/>
    <property type="molecule type" value="Genomic_DNA"/>
</dbReference>